<proteinExistence type="predicted"/>
<gene>
    <name evidence="2" type="ORF">PVAND_004581</name>
</gene>
<feature type="region of interest" description="Disordered" evidence="1">
    <location>
        <begin position="127"/>
        <end position="147"/>
    </location>
</feature>
<feature type="region of interest" description="Disordered" evidence="1">
    <location>
        <begin position="31"/>
        <end position="76"/>
    </location>
</feature>
<dbReference type="AlphaFoldDB" id="A0A9J6BYJ9"/>
<evidence type="ECO:0000313" key="3">
    <source>
        <dbReference type="Proteomes" id="UP001107558"/>
    </source>
</evidence>
<dbReference type="Proteomes" id="UP001107558">
    <property type="component" value="Chromosome 2"/>
</dbReference>
<feature type="compositionally biased region" description="Basic residues" evidence="1">
    <location>
        <begin position="66"/>
        <end position="75"/>
    </location>
</feature>
<dbReference type="EMBL" id="JADBJN010000002">
    <property type="protein sequence ID" value="KAG5674627.1"/>
    <property type="molecule type" value="Genomic_DNA"/>
</dbReference>
<organism evidence="2 3">
    <name type="scientific">Polypedilum vanderplanki</name>
    <name type="common">Sleeping chironomid midge</name>
    <dbReference type="NCBI Taxonomy" id="319348"/>
    <lineage>
        <taxon>Eukaryota</taxon>
        <taxon>Metazoa</taxon>
        <taxon>Ecdysozoa</taxon>
        <taxon>Arthropoda</taxon>
        <taxon>Hexapoda</taxon>
        <taxon>Insecta</taxon>
        <taxon>Pterygota</taxon>
        <taxon>Neoptera</taxon>
        <taxon>Endopterygota</taxon>
        <taxon>Diptera</taxon>
        <taxon>Nematocera</taxon>
        <taxon>Chironomoidea</taxon>
        <taxon>Chironomidae</taxon>
        <taxon>Chironominae</taxon>
        <taxon>Polypedilum</taxon>
        <taxon>Polypedilum</taxon>
    </lineage>
</organism>
<protein>
    <submittedName>
        <fullName evidence="2">Uncharacterized protein</fullName>
    </submittedName>
</protein>
<feature type="compositionally biased region" description="Polar residues" evidence="1">
    <location>
        <begin position="56"/>
        <end position="65"/>
    </location>
</feature>
<evidence type="ECO:0000313" key="2">
    <source>
        <dbReference type="EMBL" id="KAG5674627.1"/>
    </source>
</evidence>
<keyword evidence="3" id="KW-1185">Reference proteome</keyword>
<accession>A0A9J6BYJ9</accession>
<feature type="compositionally biased region" description="Polar residues" evidence="1">
    <location>
        <begin position="127"/>
        <end position="136"/>
    </location>
</feature>
<name>A0A9J6BYJ9_POLVA</name>
<evidence type="ECO:0000256" key="1">
    <source>
        <dbReference type="SAM" id="MobiDB-lite"/>
    </source>
</evidence>
<sequence length="168" mass="19519">MLSRLGFINQNEKKEADKKVSILKKLCSSVRKSKNESEKPMIIRPKTAASDRLRSILSSESNGRPKTSHQKKKFEKSKSVTFEENYHFQAPKFIPMLETIYEKFPDESVKFKANKLKPNIEISQNKIDDNIGNSKQQKSDKKSMAQRSVTDIIKDFEMREKIASKRFM</sequence>
<reference evidence="2" key="1">
    <citation type="submission" date="2021-03" db="EMBL/GenBank/DDBJ databases">
        <title>Chromosome level genome of the anhydrobiotic midge Polypedilum vanderplanki.</title>
        <authorList>
            <person name="Yoshida Y."/>
            <person name="Kikawada T."/>
            <person name="Gusev O."/>
        </authorList>
    </citation>
    <scope>NUCLEOTIDE SEQUENCE</scope>
    <source>
        <strain evidence="2">NIAS01</strain>
        <tissue evidence="2">Whole body or cell culture</tissue>
    </source>
</reference>
<comment type="caution">
    <text evidence="2">The sequence shown here is derived from an EMBL/GenBank/DDBJ whole genome shotgun (WGS) entry which is preliminary data.</text>
</comment>